<proteinExistence type="predicted"/>
<keyword evidence="1" id="KW-1133">Transmembrane helix</keyword>
<reference evidence="2" key="1">
    <citation type="submission" date="2023-06" db="EMBL/GenBank/DDBJ databases">
        <title>Genomic of Parafulvivirga corallium.</title>
        <authorList>
            <person name="Wang G."/>
        </authorList>
    </citation>
    <scope>NUCLEOTIDE SEQUENCE</scope>
    <source>
        <strain evidence="2">BMA10</strain>
    </source>
</reference>
<keyword evidence="1" id="KW-0812">Transmembrane</keyword>
<evidence type="ECO:0000256" key="1">
    <source>
        <dbReference type="SAM" id="Phobius"/>
    </source>
</evidence>
<protein>
    <submittedName>
        <fullName evidence="2">MetS family NSS transporter small subunit</fullName>
    </submittedName>
</protein>
<evidence type="ECO:0000313" key="3">
    <source>
        <dbReference type="Proteomes" id="UP001172082"/>
    </source>
</evidence>
<dbReference type="Proteomes" id="UP001172082">
    <property type="component" value="Unassembled WGS sequence"/>
</dbReference>
<sequence>MSTSALIGMLLICGTVLGGFIYFLSIAIKKEGEKNR</sequence>
<dbReference type="NCBIfam" id="NF033493">
    <property type="entry name" value="MetS_like_NSS"/>
    <property type="match status" value="1"/>
</dbReference>
<dbReference type="EMBL" id="JAUJEA010000015">
    <property type="protein sequence ID" value="MDN5205197.1"/>
    <property type="molecule type" value="Genomic_DNA"/>
</dbReference>
<gene>
    <name evidence="2" type="ORF">QQ008_27685</name>
</gene>
<accession>A0ABT8KWN9</accession>
<evidence type="ECO:0000313" key="2">
    <source>
        <dbReference type="EMBL" id="MDN5205197.1"/>
    </source>
</evidence>
<organism evidence="2 3">
    <name type="scientific">Splendidivirga corallicola</name>
    <dbReference type="NCBI Taxonomy" id="3051826"/>
    <lineage>
        <taxon>Bacteria</taxon>
        <taxon>Pseudomonadati</taxon>
        <taxon>Bacteroidota</taxon>
        <taxon>Cytophagia</taxon>
        <taxon>Cytophagales</taxon>
        <taxon>Splendidivirgaceae</taxon>
        <taxon>Splendidivirga</taxon>
    </lineage>
</organism>
<comment type="caution">
    <text evidence="2">The sequence shown here is derived from an EMBL/GenBank/DDBJ whole genome shotgun (WGS) entry which is preliminary data.</text>
</comment>
<keyword evidence="3" id="KW-1185">Reference proteome</keyword>
<keyword evidence="1" id="KW-0472">Membrane</keyword>
<name>A0ABT8KWN9_9BACT</name>
<dbReference type="RefSeq" id="WP_346755218.1">
    <property type="nucleotide sequence ID" value="NZ_JAUJEA010000015.1"/>
</dbReference>
<feature type="transmembrane region" description="Helical" evidence="1">
    <location>
        <begin position="6"/>
        <end position="28"/>
    </location>
</feature>